<evidence type="ECO:0000313" key="2">
    <source>
        <dbReference type="Proteomes" id="UP000305067"/>
    </source>
</evidence>
<accession>A0A5C3QJI7</accession>
<dbReference type="InterPro" id="IPR053204">
    <property type="entry name" value="Oxopyrrolidines_Biosynth-assoc"/>
</dbReference>
<name>A0A5C3QJI7_9AGAR</name>
<dbReference type="InterPro" id="IPR022085">
    <property type="entry name" value="OpdG"/>
</dbReference>
<sequence length="242" mass="27216">MSPKADSATERKAADIFDRYVADPQVASAEETAQQLAATAESLLSDKSTQEDAAWVGHIIYDHILLRVQKTVHDNPIHERAIDILQSLKNVQSDQVKWSTLEPFGMQVRETWNGSYGDYGVDGWASLNAFVARVNQKQIAPGRFDLYGIWAMRSAVEQKELVEGELPAACTWIVYSADRMRKLTEEEALEERAAKGGPKWTGRAGYSMERWKLWKEELENVSKKGKLAASTQKLVERALSLM</sequence>
<dbReference type="PANTHER" id="PTHR38797:SF4">
    <property type="entry name" value="NUCLEAR PORE COMPLEX PROTEIN NUP85"/>
    <property type="match status" value="1"/>
</dbReference>
<dbReference type="AlphaFoldDB" id="A0A5C3QJI7"/>
<dbReference type="Proteomes" id="UP000305067">
    <property type="component" value="Unassembled WGS sequence"/>
</dbReference>
<proteinExistence type="predicted"/>
<dbReference type="OrthoDB" id="3350591at2759"/>
<dbReference type="STRING" id="1884261.A0A5C3QJI7"/>
<reference evidence="1 2" key="1">
    <citation type="journal article" date="2019" name="Nat. Ecol. Evol.">
        <title>Megaphylogeny resolves global patterns of mushroom evolution.</title>
        <authorList>
            <person name="Varga T."/>
            <person name="Krizsan K."/>
            <person name="Foldi C."/>
            <person name="Dima B."/>
            <person name="Sanchez-Garcia M."/>
            <person name="Sanchez-Ramirez S."/>
            <person name="Szollosi G.J."/>
            <person name="Szarkandi J.G."/>
            <person name="Papp V."/>
            <person name="Albert L."/>
            <person name="Andreopoulos W."/>
            <person name="Angelini C."/>
            <person name="Antonin V."/>
            <person name="Barry K.W."/>
            <person name="Bougher N.L."/>
            <person name="Buchanan P."/>
            <person name="Buyck B."/>
            <person name="Bense V."/>
            <person name="Catcheside P."/>
            <person name="Chovatia M."/>
            <person name="Cooper J."/>
            <person name="Damon W."/>
            <person name="Desjardin D."/>
            <person name="Finy P."/>
            <person name="Geml J."/>
            <person name="Haridas S."/>
            <person name="Hughes K."/>
            <person name="Justo A."/>
            <person name="Karasinski D."/>
            <person name="Kautmanova I."/>
            <person name="Kiss B."/>
            <person name="Kocsube S."/>
            <person name="Kotiranta H."/>
            <person name="LaButti K.M."/>
            <person name="Lechner B.E."/>
            <person name="Liimatainen K."/>
            <person name="Lipzen A."/>
            <person name="Lukacs Z."/>
            <person name="Mihaltcheva S."/>
            <person name="Morgado L.N."/>
            <person name="Niskanen T."/>
            <person name="Noordeloos M.E."/>
            <person name="Ohm R.A."/>
            <person name="Ortiz-Santana B."/>
            <person name="Ovrebo C."/>
            <person name="Racz N."/>
            <person name="Riley R."/>
            <person name="Savchenko A."/>
            <person name="Shiryaev A."/>
            <person name="Soop K."/>
            <person name="Spirin V."/>
            <person name="Szebenyi C."/>
            <person name="Tomsovsky M."/>
            <person name="Tulloss R.E."/>
            <person name="Uehling J."/>
            <person name="Grigoriev I.V."/>
            <person name="Vagvolgyi C."/>
            <person name="Papp T."/>
            <person name="Martin F.M."/>
            <person name="Miettinen O."/>
            <person name="Hibbett D.S."/>
            <person name="Nagy L.G."/>
        </authorList>
    </citation>
    <scope>NUCLEOTIDE SEQUENCE [LARGE SCALE GENOMIC DNA]</scope>
    <source>
        <strain evidence="1 2">CBS 309.79</strain>
    </source>
</reference>
<keyword evidence="2" id="KW-1185">Reference proteome</keyword>
<gene>
    <name evidence="1" type="ORF">BDV98DRAFT_567390</name>
</gene>
<dbReference type="PANTHER" id="PTHR38797">
    <property type="entry name" value="NUCLEAR PORE COMPLEX PROTEIN NUP85-RELATED"/>
    <property type="match status" value="1"/>
</dbReference>
<organism evidence="1 2">
    <name type="scientific">Pterulicium gracile</name>
    <dbReference type="NCBI Taxonomy" id="1884261"/>
    <lineage>
        <taxon>Eukaryota</taxon>
        <taxon>Fungi</taxon>
        <taxon>Dikarya</taxon>
        <taxon>Basidiomycota</taxon>
        <taxon>Agaricomycotina</taxon>
        <taxon>Agaricomycetes</taxon>
        <taxon>Agaricomycetidae</taxon>
        <taxon>Agaricales</taxon>
        <taxon>Pleurotineae</taxon>
        <taxon>Pterulaceae</taxon>
        <taxon>Pterulicium</taxon>
    </lineage>
</organism>
<dbReference type="EMBL" id="ML178824">
    <property type="protein sequence ID" value="TFL01707.1"/>
    <property type="molecule type" value="Genomic_DNA"/>
</dbReference>
<evidence type="ECO:0000313" key="1">
    <source>
        <dbReference type="EMBL" id="TFL01707.1"/>
    </source>
</evidence>
<dbReference type="Pfam" id="PF12311">
    <property type="entry name" value="DUF3632"/>
    <property type="match status" value="1"/>
</dbReference>
<protein>
    <submittedName>
        <fullName evidence="1">Uncharacterized protein</fullName>
    </submittedName>
</protein>